<dbReference type="SUPFAM" id="SSF88713">
    <property type="entry name" value="Glycoside hydrolase/deacetylase"/>
    <property type="match status" value="1"/>
</dbReference>
<feature type="domain" description="Glycoside hydrolase family 38 N-terminal" evidence="1">
    <location>
        <begin position="228"/>
        <end position="351"/>
    </location>
</feature>
<dbReference type="Proteomes" id="UP000319383">
    <property type="component" value="Chromosome"/>
</dbReference>
<accession>A0A517ZPP6</accession>
<evidence type="ECO:0000313" key="2">
    <source>
        <dbReference type="EMBL" id="QDU44459.1"/>
    </source>
</evidence>
<dbReference type="Gene3D" id="3.20.110.10">
    <property type="entry name" value="Glycoside hydrolase 38, N terminal domain"/>
    <property type="match status" value="1"/>
</dbReference>
<dbReference type="Pfam" id="PF01074">
    <property type="entry name" value="Glyco_hydro_38N"/>
    <property type="match status" value="1"/>
</dbReference>
<protein>
    <recommendedName>
        <fullName evidence="1">Glycoside hydrolase family 38 N-terminal domain-containing protein</fullName>
    </recommendedName>
</protein>
<dbReference type="AlphaFoldDB" id="A0A517ZPP6"/>
<dbReference type="EMBL" id="CP036276">
    <property type="protein sequence ID" value="QDU44459.1"/>
    <property type="molecule type" value="Genomic_DNA"/>
</dbReference>
<gene>
    <name evidence="2" type="ORF">Mal52_29410</name>
</gene>
<dbReference type="GO" id="GO:0004559">
    <property type="term" value="F:alpha-mannosidase activity"/>
    <property type="evidence" value="ECO:0007669"/>
    <property type="project" value="InterPro"/>
</dbReference>
<name>A0A517ZPP6_9PLAN</name>
<dbReference type="InterPro" id="IPR027291">
    <property type="entry name" value="Glyco_hydro_38_N_sf"/>
</dbReference>
<dbReference type="InterPro" id="IPR000602">
    <property type="entry name" value="Glyco_hydro_38_N"/>
</dbReference>
<dbReference type="KEGG" id="sdyn:Mal52_29410"/>
<keyword evidence="3" id="KW-1185">Reference proteome</keyword>
<reference evidence="2 3" key="1">
    <citation type="submission" date="2019-02" db="EMBL/GenBank/DDBJ databases">
        <title>Deep-cultivation of Planctomycetes and their phenomic and genomic characterization uncovers novel biology.</title>
        <authorList>
            <person name="Wiegand S."/>
            <person name="Jogler M."/>
            <person name="Boedeker C."/>
            <person name="Pinto D."/>
            <person name="Vollmers J."/>
            <person name="Rivas-Marin E."/>
            <person name="Kohn T."/>
            <person name="Peeters S.H."/>
            <person name="Heuer A."/>
            <person name="Rast P."/>
            <person name="Oberbeckmann S."/>
            <person name="Bunk B."/>
            <person name="Jeske O."/>
            <person name="Meyerdierks A."/>
            <person name="Storesund J.E."/>
            <person name="Kallscheuer N."/>
            <person name="Luecker S."/>
            <person name="Lage O.M."/>
            <person name="Pohl T."/>
            <person name="Merkel B.J."/>
            <person name="Hornburger P."/>
            <person name="Mueller R.-W."/>
            <person name="Bruemmer F."/>
            <person name="Labrenz M."/>
            <person name="Spormann A.M."/>
            <person name="Op den Camp H."/>
            <person name="Overmann J."/>
            <person name="Amann R."/>
            <person name="Jetten M.S.M."/>
            <person name="Mascher T."/>
            <person name="Medema M.H."/>
            <person name="Devos D.P."/>
            <person name="Kaster A.-K."/>
            <person name="Ovreas L."/>
            <person name="Rohde M."/>
            <person name="Galperin M.Y."/>
            <person name="Jogler C."/>
        </authorList>
    </citation>
    <scope>NUCLEOTIDE SEQUENCE [LARGE SCALE GENOMIC DNA]</scope>
    <source>
        <strain evidence="2 3">Mal52</strain>
    </source>
</reference>
<dbReference type="RefSeq" id="WP_145376818.1">
    <property type="nucleotide sequence ID" value="NZ_CP036276.1"/>
</dbReference>
<evidence type="ECO:0000259" key="1">
    <source>
        <dbReference type="Pfam" id="PF01074"/>
    </source>
</evidence>
<dbReference type="InterPro" id="IPR011330">
    <property type="entry name" value="Glyco_hydro/deAcase_b/a-brl"/>
</dbReference>
<proteinExistence type="predicted"/>
<dbReference type="PANTHER" id="PTHR46017:SF1">
    <property type="entry name" value="ALPHA-MANNOSIDASE 2C1"/>
    <property type="match status" value="1"/>
</dbReference>
<dbReference type="PANTHER" id="PTHR46017">
    <property type="entry name" value="ALPHA-MANNOSIDASE 2C1"/>
    <property type="match status" value="1"/>
</dbReference>
<evidence type="ECO:0000313" key="3">
    <source>
        <dbReference type="Proteomes" id="UP000319383"/>
    </source>
</evidence>
<sequence length="967" mass="109137">MALEDLIILIPSHSLEDFPTDLTEESAAGLLNAFCITWHPRLLAEAEVIPRWHRADDPPELVQNRLVIIPECSHDWAPHGWAAQAREAGCLVLENMHDRQEMLTAALEWGQTDDAEPPPEVDAELAADFLAVGFCYLQTELLARHMRHYSNLDEVHLQREAVAAAQAAVAGDDAIARNHLRSCFEVLADARERFYPVDCYLIDLCLLIPRLADEHMTDVLNTLNPVNVMVTAEDMQEIAEKDPVLVELLRETWERGTAEVIGGEYQEASTQLLPLESVLWQFEQGIRVFESLFHRRPTVWGRRRFGVAAQLPQILDKHNFEAAMHVALDDGLYPDEEQSKIRWEGCDGSVIDAITRIPLAGDSATSFLRFPERMAESMDQDHVATVVFARWPEVQSPWMDDLRRMQAYAPALGKYVTLQDYFQQTDSPGRLSAFKANEYLTPFFIQAVARQEKNPSSRYADHLKRRQRLQSAKWFTALDHVLRGQSLLEPVLADVERLVELAGPDTESETQSEANDALADVERSAPRQLAGLITQWGAEQTGYLVLNPLGFARSVQVDLPELEHPPAVEGMVKRVQWDARTRAAIVEVPGMGFAWVTAGNGNVEPTQAPNELPLAEPNLLRNEFFELLLNEQSGGIQRLKGHGRKPNRLSQQITYRYLHERKLPDPDASGEEISTAYAEMRLKSSKVISTGPSMGEILATGEIVDQQTDKVLARFEQTFRVWRSVPRVQIDLTLDVDHLPDSNPWLDYYTMRIAWNDSAASLTRGVLHGAQDIKDERFENLHYLEIANSDERTTILNHGVPFQRTTGMRMVDYILIAAGETQRTFQFDICLDENFPMQAAMDTLTPPAVIPSTIAPRGGAQTGWFFNVDAKSVQLLDILPLREPPSPDLAEWDRSEVETTPHGNGFALRLVETEGRAVRVKLRCFRDPVEARQRDFQGRTISDVMIEGDAVLIDMTAYEIADIELRF</sequence>
<dbReference type="GO" id="GO:0006013">
    <property type="term" value="P:mannose metabolic process"/>
    <property type="evidence" value="ECO:0007669"/>
    <property type="project" value="InterPro"/>
</dbReference>
<dbReference type="GO" id="GO:0009313">
    <property type="term" value="P:oligosaccharide catabolic process"/>
    <property type="evidence" value="ECO:0007669"/>
    <property type="project" value="TreeGrafter"/>
</dbReference>
<organism evidence="2 3">
    <name type="scientific">Symmachiella dynata</name>
    <dbReference type="NCBI Taxonomy" id="2527995"/>
    <lineage>
        <taxon>Bacteria</taxon>
        <taxon>Pseudomonadati</taxon>
        <taxon>Planctomycetota</taxon>
        <taxon>Planctomycetia</taxon>
        <taxon>Planctomycetales</taxon>
        <taxon>Planctomycetaceae</taxon>
        <taxon>Symmachiella</taxon>
    </lineage>
</organism>